<keyword evidence="3" id="KW-1185">Reference proteome</keyword>
<dbReference type="eggNOG" id="COG4254">
    <property type="taxonomic scope" value="Bacteria"/>
</dbReference>
<dbReference type="InterPro" id="IPR018392">
    <property type="entry name" value="LysM"/>
</dbReference>
<sequence length="567" mass="60152">MTLLSWNAVGWGRALQLAAIGLTMTAGTVSGRAPQPAAADLSAGEPVFTHVVTREETLIALSRRLLADPRQWPQLQRHNRIVDPRRIPVGTVLKIPLRLLATEPASARVLSAAGAVTGPQGAAGAAGQALPQGARLLAGDDGQATLQLVDGTVLRLRAGSAVQIETSRRLPRSGDALSGVKVEDGQVEVQAQKRPGAGAPGFQISTPQGLLGVRGTEFRVSVDTQAQATRNEVLEGQVMTEGRDGRAGRSVAAGFGVVVDRSGAVTLPVRLLAAPDVSAWPVLHDQLLVRFAVAAQSAAVAFRGQVAAASDPQFDRVLADVRTEGAELRFAGLPDGHYRVRVRAEGPQGLQGLDARHAFTLKARPEPPLPILPGAKAVLSGQRLQLAWATVEEARSYRLQLARSEDFSAPLQDRRGLTEPTLTLDGLDPGAYFWRVASERSATDQGPFGAAHRVELRPLPAPPPPPRIDEDGVRLAWEGQPGQSFDIEFARDPAFAVLALARRVEQPVLSVKMPGTGRYYLRLRARDADGFVGPYTAPQAFTVPNCLRDGQQRCVGGADGGLVLIAP</sequence>
<dbReference type="InterPro" id="IPR013783">
    <property type="entry name" value="Ig-like_fold"/>
</dbReference>
<protein>
    <recommendedName>
        <fullName evidence="1">LysM domain-containing protein</fullName>
    </recommendedName>
</protein>
<name>A0A059KGF4_9BURK</name>
<dbReference type="InterPro" id="IPR016930">
    <property type="entry name" value="UCP029644"/>
</dbReference>
<organism evidence="2 3">
    <name type="scientific">Sphaerotilus natans subsp. natans DSM 6575</name>
    <dbReference type="NCBI Taxonomy" id="1286631"/>
    <lineage>
        <taxon>Bacteria</taxon>
        <taxon>Pseudomonadati</taxon>
        <taxon>Pseudomonadota</taxon>
        <taxon>Betaproteobacteria</taxon>
        <taxon>Burkholderiales</taxon>
        <taxon>Sphaerotilaceae</taxon>
        <taxon>Sphaerotilus</taxon>
    </lineage>
</organism>
<evidence type="ECO:0000313" key="3">
    <source>
        <dbReference type="Proteomes" id="UP000026714"/>
    </source>
</evidence>
<dbReference type="Pfam" id="PF01476">
    <property type="entry name" value="LysM"/>
    <property type="match status" value="1"/>
</dbReference>
<dbReference type="Gene3D" id="2.60.40.10">
    <property type="entry name" value="Immunoglobulins"/>
    <property type="match status" value="2"/>
</dbReference>
<proteinExistence type="predicted"/>
<comment type="caution">
    <text evidence="2">The sequence shown here is derived from an EMBL/GenBank/DDBJ whole genome shotgun (WGS) entry which is preliminary data.</text>
</comment>
<dbReference type="eggNOG" id="COG1652">
    <property type="taxonomic scope" value="Bacteria"/>
</dbReference>
<dbReference type="Proteomes" id="UP000026714">
    <property type="component" value="Unassembled WGS sequence"/>
</dbReference>
<dbReference type="AlphaFoldDB" id="A0A059KGF4"/>
<evidence type="ECO:0000313" key="2">
    <source>
        <dbReference type="EMBL" id="KDB50532.1"/>
    </source>
</evidence>
<dbReference type="EMBL" id="AZRA01000129">
    <property type="protein sequence ID" value="KDB50532.1"/>
    <property type="molecule type" value="Genomic_DNA"/>
</dbReference>
<dbReference type="PROSITE" id="PS51782">
    <property type="entry name" value="LYSM"/>
    <property type="match status" value="1"/>
</dbReference>
<dbReference type="PIRSF" id="PIRSF029644">
    <property type="entry name" value="UCP029644"/>
    <property type="match status" value="1"/>
</dbReference>
<dbReference type="CDD" id="cd00118">
    <property type="entry name" value="LysM"/>
    <property type="match status" value="1"/>
</dbReference>
<dbReference type="RefSeq" id="WP_081838297.1">
    <property type="nucleotide sequence ID" value="NZ_AZRA01000129.1"/>
</dbReference>
<feature type="domain" description="LysM" evidence="1">
    <location>
        <begin position="48"/>
        <end position="95"/>
    </location>
</feature>
<evidence type="ECO:0000259" key="1">
    <source>
        <dbReference type="PROSITE" id="PS51782"/>
    </source>
</evidence>
<dbReference type="InterPro" id="IPR036779">
    <property type="entry name" value="LysM_dom_sf"/>
</dbReference>
<dbReference type="SMART" id="SM00257">
    <property type="entry name" value="LysM"/>
    <property type="match status" value="1"/>
</dbReference>
<dbReference type="Gene3D" id="3.10.350.10">
    <property type="entry name" value="LysM domain"/>
    <property type="match status" value="1"/>
</dbReference>
<gene>
    <name evidence="2" type="ORF">X805_38660</name>
</gene>
<dbReference type="PANTHER" id="PTHR38731:SF3">
    <property type="entry name" value="BLL6125 PROTEIN"/>
    <property type="match status" value="1"/>
</dbReference>
<dbReference type="Pfam" id="PF04773">
    <property type="entry name" value="FecR"/>
    <property type="match status" value="1"/>
</dbReference>
<dbReference type="InterPro" id="IPR006860">
    <property type="entry name" value="FecR"/>
</dbReference>
<reference evidence="2 3" key="1">
    <citation type="journal article" date="2014" name="FEMS Microbiol. Ecol.">
        <title>Sphaerotilus natans encrusted with nanoball-shaped Fe(III) oxide minerals formed by nitrate-reducing mixotrophic Fe(II) oxidation.</title>
        <authorList>
            <person name="Park S."/>
            <person name="Kim D.H."/>
            <person name="Lee J.H."/>
            <person name="Hur H.G."/>
        </authorList>
    </citation>
    <scope>NUCLEOTIDE SEQUENCE [LARGE SCALE GENOMIC DNA]</scope>
    <source>
        <strain evidence="2 3">DSM 6575</strain>
    </source>
</reference>
<dbReference type="Gene3D" id="2.60.120.1440">
    <property type="match status" value="1"/>
</dbReference>
<dbReference type="STRING" id="34103.SAMN05421778_11443"/>
<dbReference type="PANTHER" id="PTHR38731">
    <property type="entry name" value="LIPL45-RELATED LIPOPROTEIN-RELATED"/>
    <property type="match status" value="1"/>
</dbReference>
<dbReference type="PATRIC" id="fig|1286631.3.peg.3759"/>
<accession>A0A059KGF4</accession>